<evidence type="ECO:0000313" key="3">
    <source>
        <dbReference type="Proteomes" id="UP000002333"/>
    </source>
</evidence>
<reference evidence="3" key="2">
    <citation type="submission" date="2008-05" db="EMBL/GenBank/DDBJ databases">
        <title>Genome sequence of Clostridium botulinum Ba4 strain 657.</title>
        <authorList>
            <person name="Shrivastava S."/>
            <person name="Brown J.L."/>
            <person name="Bruce D."/>
            <person name="Detter C."/>
            <person name="Munk C."/>
            <person name="Smith L.A."/>
            <person name="Smith T.J."/>
            <person name="Sutton G."/>
            <person name="Brettin T.S."/>
        </authorList>
    </citation>
    <scope>NUCLEOTIDE SEQUENCE [LARGE SCALE GENOMIC DNA]</scope>
    <source>
        <strain evidence="3">657 / Type Ba4</strain>
    </source>
</reference>
<sequence>MIESVGKLIALAISILTIRQLSLQNSKTELEIKKLRLEIKRLKEGD</sequence>
<dbReference type="RefSeq" id="WP_012047664.1">
    <property type="nucleotide sequence ID" value="NC_012658.1"/>
</dbReference>
<protein>
    <submittedName>
        <fullName evidence="2">Uncharacterized protein</fullName>
    </submittedName>
</protein>
<dbReference type="GeneID" id="44156908"/>
<keyword evidence="1" id="KW-0175">Coiled coil</keyword>
<dbReference type="EMBL" id="CP001083">
    <property type="protein sequence ID" value="ACQ52572.1"/>
    <property type="molecule type" value="Genomic_DNA"/>
</dbReference>
<dbReference type="SMR" id="A0A3F3A5S3"/>
<gene>
    <name evidence="2" type="ordered locus">CLJ_B1932</name>
</gene>
<accession>A0A3F3A5S3</accession>
<evidence type="ECO:0000256" key="1">
    <source>
        <dbReference type="SAM" id="Coils"/>
    </source>
</evidence>
<proteinExistence type="predicted"/>
<name>A0A3F3A5S3_CLOB6</name>
<evidence type="ECO:0000313" key="2">
    <source>
        <dbReference type="EMBL" id="ACQ52572.1"/>
    </source>
</evidence>
<dbReference type="AlphaFoldDB" id="A0A3F3A5S3"/>
<dbReference type="KEGG" id="cbi:CLJ_B1932"/>
<reference evidence="2 3" key="1">
    <citation type="journal article" date="2007" name="PLoS ONE">
        <title>Analysis of the neurotoxin complex genes in Clostridium botulinum A1-A4 and B1 strains: BoNT/A3, /Ba4 and /B1 clusters are located within plasmids.</title>
        <authorList>
            <person name="Smith T.J."/>
            <person name="Hill K.K."/>
            <person name="Foley B.T."/>
            <person name="Detter J.C."/>
            <person name="Munk A.C."/>
            <person name="Bruce D.C."/>
            <person name="Doggett N.A."/>
            <person name="Smith L.A."/>
            <person name="Marks J.D."/>
            <person name="Xie G."/>
            <person name="Brettin T.S."/>
        </authorList>
    </citation>
    <scope>NUCLEOTIDE SEQUENCE [LARGE SCALE GENOMIC DNA]</scope>
    <source>
        <strain evidence="3">657 / Type Ba4</strain>
    </source>
</reference>
<feature type="coiled-coil region" evidence="1">
    <location>
        <begin position="18"/>
        <end position="45"/>
    </location>
</feature>
<organism evidence="2 3">
    <name type="scientific">Clostridium botulinum (strain 657 / Type Ba4)</name>
    <dbReference type="NCBI Taxonomy" id="515621"/>
    <lineage>
        <taxon>Bacteria</taxon>
        <taxon>Bacillati</taxon>
        <taxon>Bacillota</taxon>
        <taxon>Clostridia</taxon>
        <taxon>Eubacteriales</taxon>
        <taxon>Clostridiaceae</taxon>
        <taxon>Clostridium</taxon>
    </lineage>
</organism>
<dbReference type="Proteomes" id="UP000002333">
    <property type="component" value="Chromosome"/>
</dbReference>